<reference evidence="1" key="1">
    <citation type="submission" date="2023-05" db="EMBL/GenBank/DDBJ databases">
        <authorList>
            <consortium name="ELIXIR-Norway"/>
        </authorList>
    </citation>
    <scope>NUCLEOTIDE SEQUENCE</scope>
</reference>
<dbReference type="EMBL" id="OX596088">
    <property type="protein sequence ID" value="CAN0518249.1"/>
    <property type="molecule type" value="Genomic_DNA"/>
</dbReference>
<protein>
    <submittedName>
        <fullName evidence="1">Uncharacterized protein</fullName>
    </submittedName>
</protein>
<organism evidence="1 2">
    <name type="scientific">Rangifer tarandus platyrhynchus</name>
    <name type="common">Svalbard reindeer</name>
    <dbReference type="NCBI Taxonomy" id="3082113"/>
    <lineage>
        <taxon>Eukaryota</taxon>
        <taxon>Metazoa</taxon>
        <taxon>Chordata</taxon>
        <taxon>Craniata</taxon>
        <taxon>Vertebrata</taxon>
        <taxon>Euteleostomi</taxon>
        <taxon>Mammalia</taxon>
        <taxon>Eutheria</taxon>
        <taxon>Laurasiatheria</taxon>
        <taxon>Artiodactyla</taxon>
        <taxon>Ruminantia</taxon>
        <taxon>Pecora</taxon>
        <taxon>Cervidae</taxon>
        <taxon>Odocoileinae</taxon>
        <taxon>Rangifer</taxon>
    </lineage>
</organism>
<sequence>MGMARPSSGGGARRGRTPARRARAHLPAAPRRSRGSRAPPPRPPGARARRPAPRAGPAWRRPEPPETPLPSRLRPAPEVRAGRSDSELFTQGLGCATAPQCPEAGGADPGPCGGHIERKTSPVLPPPVPASVAPTQTSLGLNWGFVSCLESARSWTGENKSEALFLQG</sequence>
<accession>A0AC59ZWC6</accession>
<evidence type="ECO:0000313" key="2">
    <source>
        <dbReference type="Proteomes" id="UP001162501"/>
    </source>
</evidence>
<name>A0AC59ZWC6_RANTA</name>
<reference evidence="1" key="2">
    <citation type="submission" date="2025-03" db="EMBL/GenBank/DDBJ databases">
        <authorList>
            <consortium name="ELIXIR-Norway"/>
            <consortium name="Elixir Norway"/>
        </authorList>
    </citation>
    <scope>NUCLEOTIDE SEQUENCE</scope>
</reference>
<evidence type="ECO:0000313" key="1">
    <source>
        <dbReference type="EMBL" id="CAN0518249.1"/>
    </source>
</evidence>
<dbReference type="Proteomes" id="UP001162501">
    <property type="component" value="Chromosome 4"/>
</dbReference>
<proteinExistence type="predicted"/>
<gene>
    <name evidence="1" type="ORF">MRATA1EN22A_LOCUS23710</name>
</gene>